<feature type="compositionally biased region" description="Acidic residues" evidence="7">
    <location>
        <begin position="128"/>
        <end position="137"/>
    </location>
</feature>
<organism evidence="8 9">
    <name type="scientific">Discina gigas</name>
    <dbReference type="NCBI Taxonomy" id="1032678"/>
    <lineage>
        <taxon>Eukaryota</taxon>
        <taxon>Fungi</taxon>
        <taxon>Dikarya</taxon>
        <taxon>Ascomycota</taxon>
        <taxon>Pezizomycotina</taxon>
        <taxon>Pezizomycetes</taxon>
        <taxon>Pezizales</taxon>
        <taxon>Discinaceae</taxon>
        <taxon>Discina</taxon>
    </lineage>
</organism>
<evidence type="ECO:0000313" key="9">
    <source>
        <dbReference type="Proteomes" id="UP001447188"/>
    </source>
</evidence>
<keyword evidence="2" id="KW-0812">Transmembrane</keyword>
<keyword evidence="3" id="KW-0677">Repeat</keyword>
<keyword evidence="5" id="KW-1133">Transmembrane helix</keyword>
<keyword evidence="9" id="KW-1185">Reference proteome</keyword>
<proteinExistence type="predicted"/>
<protein>
    <submittedName>
        <fullName evidence="8">Uncharacterized protein</fullName>
    </submittedName>
</protein>
<sequence length="451" mass="48596">MPTQGPNPLRPYYIPPPPVSLSVDSLPPPSLPSPPAAVSSNSGSSFSLLSDLQDYTDYLDAPSPNEVLKNFLTRAAIQYSLGLISQPFENSKTVLQCRVVPKKEAVPAGVKKKPARGWNAGREYTGDSGDDDDDDAASTDSDPPYFAANVSDDESSKLRSTSRSPSRGRKMTDRAGYVVATTADPDTEFPWQIGTGREGGVGDILKALWAKEGAWGIWKGQNSSFVYGVLLRTLESWTGSFLSAVLSLPDPGLTDIADSTYPLFSLGVGVAASAIAAMILSPLDIVRTRLIITPTTEQPRNILPSLRLLPSYYCPSSLLLPTTLHAALPSFISLGTPYFLRTRFGLDPVLTPTLFSLFAYFSSMAELAVTMPLETVLRRAQVEVAKPTKTIVPVGRYAGVVGTMWCIIREEDGGRWGVEGLYRGWKLGLWTNVGVLGLGLVGVQGREGSEF</sequence>
<accession>A0ABR3GJU9</accession>
<comment type="subcellular location">
    <subcellularLocation>
        <location evidence="1">Mitochondrion membrane</location>
    </subcellularLocation>
</comment>
<evidence type="ECO:0000256" key="2">
    <source>
        <dbReference type="ARBA" id="ARBA00022692"/>
    </source>
</evidence>
<dbReference type="Gene3D" id="1.50.40.10">
    <property type="entry name" value="Mitochondrial carrier domain"/>
    <property type="match status" value="1"/>
</dbReference>
<feature type="region of interest" description="Disordered" evidence="7">
    <location>
        <begin position="23"/>
        <end position="44"/>
    </location>
</feature>
<dbReference type="Proteomes" id="UP001447188">
    <property type="component" value="Unassembled WGS sequence"/>
</dbReference>
<evidence type="ECO:0000256" key="5">
    <source>
        <dbReference type="ARBA" id="ARBA00022989"/>
    </source>
</evidence>
<comment type="caution">
    <text evidence="8">The sequence shown here is derived from an EMBL/GenBank/DDBJ whole genome shotgun (WGS) entry which is preliminary data.</text>
</comment>
<dbReference type="EMBL" id="JBBBZM010000056">
    <property type="protein sequence ID" value="KAL0636123.1"/>
    <property type="molecule type" value="Genomic_DNA"/>
</dbReference>
<keyword evidence="4" id="KW-0999">Mitochondrion inner membrane</keyword>
<evidence type="ECO:0000256" key="6">
    <source>
        <dbReference type="ARBA" id="ARBA00023136"/>
    </source>
</evidence>
<evidence type="ECO:0000256" key="7">
    <source>
        <dbReference type="SAM" id="MobiDB-lite"/>
    </source>
</evidence>
<gene>
    <name evidence="8" type="ORF">Q9L58_004912</name>
</gene>
<dbReference type="PANTHER" id="PTHR24089">
    <property type="entry name" value="SOLUTE CARRIER FAMILY 25"/>
    <property type="match status" value="1"/>
</dbReference>
<dbReference type="SUPFAM" id="SSF103506">
    <property type="entry name" value="Mitochondrial carrier"/>
    <property type="match status" value="1"/>
</dbReference>
<name>A0ABR3GJU9_9PEZI</name>
<evidence type="ECO:0000256" key="3">
    <source>
        <dbReference type="ARBA" id="ARBA00022737"/>
    </source>
</evidence>
<evidence type="ECO:0000313" key="8">
    <source>
        <dbReference type="EMBL" id="KAL0636123.1"/>
    </source>
</evidence>
<evidence type="ECO:0000256" key="1">
    <source>
        <dbReference type="ARBA" id="ARBA00004325"/>
    </source>
</evidence>
<keyword evidence="4" id="KW-0496">Mitochondrion</keyword>
<evidence type="ECO:0000256" key="4">
    <source>
        <dbReference type="ARBA" id="ARBA00022792"/>
    </source>
</evidence>
<feature type="compositionally biased region" description="Pro residues" evidence="7">
    <location>
        <begin position="26"/>
        <end position="35"/>
    </location>
</feature>
<dbReference type="InterPro" id="IPR023395">
    <property type="entry name" value="MCP_dom_sf"/>
</dbReference>
<feature type="region of interest" description="Disordered" evidence="7">
    <location>
        <begin position="106"/>
        <end position="179"/>
    </location>
</feature>
<reference evidence="8 9" key="1">
    <citation type="submission" date="2024-02" db="EMBL/GenBank/DDBJ databases">
        <title>Discinaceae phylogenomics.</title>
        <authorList>
            <person name="Dirks A.C."/>
            <person name="James T.Y."/>
        </authorList>
    </citation>
    <scope>NUCLEOTIDE SEQUENCE [LARGE SCALE GENOMIC DNA]</scope>
    <source>
        <strain evidence="8 9">ACD0624</strain>
    </source>
</reference>
<keyword evidence="6" id="KW-0472">Membrane</keyword>